<comment type="subcellular location">
    <subcellularLocation>
        <location evidence="1">Cell junction</location>
    </subcellularLocation>
</comment>
<dbReference type="InterPro" id="IPR019748">
    <property type="entry name" value="FERM_central"/>
</dbReference>
<dbReference type="PANTHER" id="PTHR45706">
    <property type="entry name" value="TYROSINE-PROTEIN PHOSPHATASE"/>
    <property type="match status" value="1"/>
</dbReference>
<keyword evidence="4" id="KW-0904">Protein phosphatase</keyword>
<dbReference type="GO" id="GO:0070161">
    <property type="term" value="C:anchoring junction"/>
    <property type="evidence" value="ECO:0007669"/>
    <property type="project" value="UniProtKB-SubCell"/>
</dbReference>
<evidence type="ECO:0000256" key="5">
    <source>
        <dbReference type="ARBA" id="ARBA00022949"/>
    </source>
</evidence>
<evidence type="ECO:0000256" key="1">
    <source>
        <dbReference type="ARBA" id="ARBA00004282"/>
    </source>
</evidence>
<dbReference type="PROSITE" id="PS50057">
    <property type="entry name" value="FERM_3"/>
    <property type="match status" value="1"/>
</dbReference>
<sequence length="500" mass="58533">MPFKFHLKKSRQYNVVSKNQYVICVELLDATSIECTLSIDSVGQECLNNVTQRLGLGQPEFFGLRYVCCHGTPSLRWIDMDRPLKRQLEKDAKNFTLYLRIMYYITDVQYIQDEMTRYHYYLQLKSDILEDRIHCNSRQACLLASYSMQAEFGNYCPERHTIECLQQCTFFSNDVIKTDPGGQDSLLHTAICQYKSLTNVTQATAEELYISIVMQLEGYGNETFTAKVRNIALLITHRLVSLCFQHNVCFRITVAIKSFLESRSMELWWLIPVRKQRNFTGHYIYLRARLTRTNNIYIYIYVVIYIYRERERAINVLKHNSVPGRWRDINNVINHKKTFRIECQSCQGEEAKQFSFTESRDAKYIWRLCIAQHTFYMQYQERRPLERSNGYFDNDTNDSGEQAVSVNLENRTITDNHTRWTSYNDLSTSPYPVVSVSSTDINNLRALLPSYRPAPDYETAVQMKYNNEGNAPQPYYANQSAIVGSDISCLLGNVVNRNRY</sequence>
<keyword evidence="3" id="KW-0378">Hydrolase</keyword>
<comment type="caution">
    <text evidence="7">The sequence shown here is derived from an EMBL/GenBank/DDBJ whole genome shotgun (WGS) entry which is preliminary data.</text>
</comment>
<dbReference type="SUPFAM" id="SSF54236">
    <property type="entry name" value="Ubiquitin-like"/>
    <property type="match status" value="1"/>
</dbReference>
<dbReference type="GO" id="GO:0004725">
    <property type="term" value="F:protein tyrosine phosphatase activity"/>
    <property type="evidence" value="ECO:0007669"/>
    <property type="project" value="UniProtKB-EC"/>
</dbReference>
<dbReference type="AlphaFoldDB" id="A0A3L8DT32"/>
<dbReference type="SMART" id="SM00295">
    <property type="entry name" value="B41"/>
    <property type="match status" value="1"/>
</dbReference>
<gene>
    <name evidence="7" type="ORF">DMN91_003795</name>
</gene>
<dbReference type="SUPFAM" id="SSF47031">
    <property type="entry name" value="Second domain of FERM"/>
    <property type="match status" value="1"/>
</dbReference>
<reference evidence="7" key="1">
    <citation type="journal article" date="2018" name="Genome Res.">
        <title>The genomic architecture and molecular evolution of ant odorant receptors.</title>
        <authorList>
            <person name="McKenzie S.K."/>
            <person name="Kronauer D.J.C."/>
        </authorList>
    </citation>
    <scope>NUCLEOTIDE SEQUENCE [LARGE SCALE GENOMIC DNA]</scope>
    <source>
        <strain evidence="7">Clonal line C1</strain>
    </source>
</reference>
<dbReference type="Gene3D" id="1.20.80.10">
    <property type="match status" value="1"/>
</dbReference>
<dbReference type="Gene3D" id="3.10.20.90">
    <property type="entry name" value="Phosphatidylinositol 3-kinase Catalytic Subunit, Chain A, domain 1"/>
    <property type="match status" value="1"/>
</dbReference>
<dbReference type="OrthoDB" id="10012364at2759"/>
<dbReference type="GO" id="GO:0030182">
    <property type="term" value="P:neuron differentiation"/>
    <property type="evidence" value="ECO:0007669"/>
    <property type="project" value="UniProtKB-ARBA"/>
</dbReference>
<feature type="domain" description="FERM" evidence="6">
    <location>
        <begin position="21"/>
        <end position="380"/>
    </location>
</feature>
<evidence type="ECO:0000259" key="6">
    <source>
        <dbReference type="PROSITE" id="PS50057"/>
    </source>
</evidence>
<dbReference type="Pfam" id="PF09380">
    <property type="entry name" value="FERM_C"/>
    <property type="match status" value="1"/>
</dbReference>
<dbReference type="Pfam" id="PF09379">
    <property type="entry name" value="FERM_N"/>
    <property type="match status" value="1"/>
</dbReference>
<dbReference type="GO" id="GO:0071944">
    <property type="term" value="C:cell periphery"/>
    <property type="evidence" value="ECO:0007669"/>
    <property type="project" value="UniProtKB-ARBA"/>
</dbReference>
<evidence type="ECO:0000256" key="4">
    <source>
        <dbReference type="ARBA" id="ARBA00022912"/>
    </source>
</evidence>
<dbReference type="InterPro" id="IPR011993">
    <property type="entry name" value="PH-like_dom_sf"/>
</dbReference>
<organism evidence="7">
    <name type="scientific">Ooceraea biroi</name>
    <name type="common">Clonal raider ant</name>
    <name type="synonym">Cerapachys biroi</name>
    <dbReference type="NCBI Taxonomy" id="2015173"/>
    <lineage>
        <taxon>Eukaryota</taxon>
        <taxon>Metazoa</taxon>
        <taxon>Ecdysozoa</taxon>
        <taxon>Arthropoda</taxon>
        <taxon>Hexapoda</taxon>
        <taxon>Insecta</taxon>
        <taxon>Pterygota</taxon>
        <taxon>Neoptera</taxon>
        <taxon>Endopterygota</taxon>
        <taxon>Hymenoptera</taxon>
        <taxon>Apocrita</taxon>
        <taxon>Aculeata</taxon>
        <taxon>Formicoidea</taxon>
        <taxon>Formicidae</taxon>
        <taxon>Dorylinae</taxon>
        <taxon>Ooceraea</taxon>
    </lineage>
</organism>
<dbReference type="SMART" id="SM01196">
    <property type="entry name" value="FERM_C"/>
    <property type="match status" value="1"/>
</dbReference>
<dbReference type="InterPro" id="IPR018979">
    <property type="entry name" value="FERM_N"/>
</dbReference>
<evidence type="ECO:0000256" key="2">
    <source>
        <dbReference type="ARBA" id="ARBA00013064"/>
    </source>
</evidence>
<dbReference type="CDD" id="cd14473">
    <property type="entry name" value="FERM_B-lobe"/>
    <property type="match status" value="1"/>
</dbReference>
<dbReference type="InterPro" id="IPR000299">
    <property type="entry name" value="FERM_domain"/>
</dbReference>
<proteinExistence type="predicted"/>
<dbReference type="GO" id="GO:0009887">
    <property type="term" value="P:animal organ morphogenesis"/>
    <property type="evidence" value="ECO:0007669"/>
    <property type="project" value="UniProtKB-ARBA"/>
</dbReference>
<dbReference type="Pfam" id="PF00373">
    <property type="entry name" value="FERM_M"/>
    <property type="match status" value="1"/>
</dbReference>
<accession>A0A3L8DT32</accession>
<dbReference type="EC" id="3.1.3.48" evidence="2"/>
<dbReference type="InterPro" id="IPR018980">
    <property type="entry name" value="FERM_PH-like_C"/>
</dbReference>
<evidence type="ECO:0000256" key="3">
    <source>
        <dbReference type="ARBA" id="ARBA00022801"/>
    </source>
</evidence>
<dbReference type="CDD" id="cd17099">
    <property type="entry name" value="FERM_F1_PTPN14_like"/>
    <property type="match status" value="1"/>
</dbReference>
<dbReference type="InterPro" id="IPR014352">
    <property type="entry name" value="FERM/acyl-CoA-bd_prot_sf"/>
</dbReference>
<dbReference type="SUPFAM" id="SSF50729">
    <property type="entry name" value="PH domain-like"/>
    <property type="match status" value="1"/>
</dbReference>
<dbReference type="InterPro" id="IPR029071">
    <property type="entry name" value="Ubiquitin-like_domsf"/>
</dbReference>
<evidence type="ECO:0000313" key="7">
    <source>
        <dbReference type="EMBL" id="RLU23590.1"/>
    </source>
</evidence>
<dbReference type="Gene3D" id="2.30.29.30">
    <property type="entry name" value="Pleckstrin-homology domain (PH domain)/Phosphotyrosine-binding domain (PTB)"/>
    <property type="match status" value="1"/>
</dbReference>
<protein>
    <recommendedName>
        <fullName evidence="2">protein-tyrosine-phosphatase</fullName>
        <ecNumber evidence="2">3.1.3.48</ecNumber>
    </recommendedName>
</protein>
<dbReference type="InterPro" id="IPR019749">
    <property type="entry name" value="Band_41_domain"/>
</dbReference>
<name>A0A3L8DT32_OOCBI</name>
<dbReference type="EMBL" id="QOIP01000004">
    <property type="protein sequence ID" value="RLU23590.1"/>
    <property type="molecule type" value="Genomic_DNA"/>
</dbReference>
<reference evidence="7" key="2">
    <citation type="submission" date="2018-07" db="EMBL/GenBank/DDBJ databases">
        <authorList>
            <person name="Mckenzie S.K."/>
            <person name="Kronauer D.J.C."/>
        </authorList>
    </citation>
    <scope>NUCLEOTIDE SEQUENCE</scope>
    <source>
        <strain evidence="7">Clonal line C1</strain>
    </source>
</reference>
<dbReference type="InterPro" id="IPR035963">
    <property type="entry name" value="FERM_2"/>
</dbReference>
<dbReference type="PRINTS" id="PR00935">
    <property type="entry name" value="BAND41"/>
</dbReference>
<dbReference type="PANTHER" id="PTHR45706:SF1">
    <property type="entry name" value="PEZ, ISOFORM A"/>
    <property type="match status" value="1"/>
</dbReference>
<keyword evidence="5" id="KW-0965">Cell junction</keyword>
<dbReference type="Proteomes" id="UP000279307">
    <property type="component" value="Chromosome 4"/>
</dbReference>